<dbReference type="CDD" id="cd02696">
    <property type="entry name" value="MurNAc-LAA"/>
    <property type="match status" value="1"/>
</dbReference>
<dbReference type="SMART" id="SM00646">
    <property type="entry name" value="Ami_3"/>
    <property type="match status" value="1"/>
</dbReference>
<dbReference type="SUPFAM" id="SSF53187">
    <property type="entry name" value="Zn-dependent exopeptidases"/>
    <property type="match status" value="1"/>
</dbReference>
<dbReference type="AlphaFoldDB" id="A0A926IC51"/>
<accession>A0A926IC51</accession>
<organism evidence="3 4">
    <name type="scientific">Zongyangia hominis</name>
    <dbReference type="NCBI Taxonomy" id="2763677"/>
    <lineage>
        <taxon>Bacteria</taxon>
        <taxon>Bacillati</taxon>
        <taxon>Bacillota</taxon>
        <taxon>Clostridia</taxon>
        <taxon>Eubacteriales</taxon>
        <taxon>Oscillospiraceae</taxon>
        <taxon>Zongyangia</taxon>
    </lineage>
</organism>
<dbReference type="InterPro" id="IPR052177">
    <property type="entry name" value="Divisome_Glycosyl_Hydrolase"/>
</dbReference>
<gene>
    <name evidence="3" type="ORF">H8709_08455</name>
</gene>
<evidence type="ECO:0000313" key="3">
    <source>
        <dbReference type="EMBL" id="MBC8570857.1"/>
    </source>
</evidence>
<dbReference type="Gene3D" id="3.20.20.80">
    <property type="entry name" value="Glycosidases"/>
    <property type="match status" value="1"/>
</dbReference>
<dbReference type="Proteomes" id="UP000660861">
    <property type="component" value="Unassembled WGS sequence"/>
</dbReference>
<dbReference type="PANTHER" id="PTHR43405">
    <property type="entry name" value="GLYCOSYL HYDROLASE DIGH"/>
    <property type="match status" value="1"/>
</dbReference>
<dbReference type="InterPro" id="IPR002508">
    <property type="entry name" value="MurNAc-LAA_cat"/>
</dbReference>
<dbReference type="PANTHER" id="PTHR43405:SF1">
    <property type="entry name" value="GLYCOSYL HYDROLASE DIGH"/>
    <property type="match status" value="1"/>
</dbReference>
<name>A0A926IC51_9FIRM</name>
<evidence type="ECO:0000259" key="2">
    <source>
        <dbReference type="SMART" id="SM00646"/>
    </source>
</evidence>
<dbReference type="Pfam" id="PF02638">
    <property type="entry name" value="GHL10"/>
    <property type="match status" value="1"/>
</dbReference>
<dbReference type="Gene3D" id="3.40.630.40">
    <property type="entry name" value="Zn-dependent exopeptidases"/>
    <property type="match status" value="1"/>
</dbReference>
<dbReference type="SUPFAM" id="SSF51445">
    <property type="entry name" value="(Trans)glycosidases"/>
    <property type="match status" value="1"/>
</dbReference>
<dbReference type="RefSeq" id="WP_262397950.1">
    <property type="nucleotide sequence ID" value="NZ_JACRTC010000005.1"/>
</dbReference>
<dbReference type="InterPro" id="IPR003790">
    <property type="entry name" value="GHL10"/>
</dbReference>
<comment type="caution">
    <text evidence="3">The sequence shown here is derived from an EMBL/GenBank/DDBJ whole genome shotgun (WGS) entry which is preliminary data.</text>
</comment>
<reference evidence="3" key="1">
    <citation type="submission" date="2020-08" db="EMBL/GenBank/DDBJ databases">
        <title>Genome public.</title>
        <authorList>
            <person name="Liu C."/>
            <person name="Sun Q."/>
        </authorList>
    </citation>
    <scope>NUCLEOTIDE SEQUENCE</scope>
    <source>
        <strain evidence="3">NSJ-54</strain>
    </source>
</reference>
<dbReference type="InterPro" id="IPR017853">
    <property type="entry name" value="GH"/>
</dbReference>
<dbReference type="Pfam" id="PF01520">
    <property type="entry name" value="Amidase_3"/>
    <property type="match status" value="1"/>
</dbReference>
<dbReference type="GO" id="GO:0009253">
    <property type="term" value="P:peptidoglycan catabolic process"/>
    <property type="evidence" value="ECO:0007669"/>
    <property type="project" value="InterPro"/>
</dbReference>
<keyword evidence="4" id="KW-1185">Reference proteome</keyword>
<sequence>MKKKYVLTLVVILLVAGLGTGAFFLLRDYLPRSLQFEKDTVELETPAEIRAFTVSAYGENSLIPQENMTRSEAQKNIAAIVEHAATYGYNTIFVDAVAGGEAYYDSDLLPSSVHIDGKQDNRQKYDPLRLLIKEAHRNEIRVYAVIHPFDLGGITDTDSLYQKHPAKLHPEWLTTASGGALAFDPAHIEVQKYIGKLAAEIAEHYNVDGIHLSGVSYAAGMTSETAHQASSGALSLEDFERNAIIACLSSVRAAVSDAGISLGITAPGVNVHLSEEERGGALPAEDNGLDVTAVLEAGLVDYITPELFYDVGGADGDYQRIVQWWGETSQTYHIPVITLNAVSAAQRGDLFALADQIYLNRQQNFKGHILSTYADLASDTQGVDVYTASMYALPASEQPTQVNLSFAQTLAVTRPATDAFTTTYDRFYLMGTSDPSLPLTLNGENVEARGSGGTFGVLKELEVGENIFTFRQGDGVETVITITRQKKGEGEAATISAIKENSVFPTASYGAYAGEEITFSCIAPAGGEVSATFDGMHIPLEQAAVAEDGVPALYKGAATLRDDYPAGVTTRVSTVSYTLIYEGKTSTTSSLGEIYVVGEGGKLTMTAAEYIGTVFSEPDTNSDIIASLKQGSVDLVTDQTDTMCELSSGGWILKSTVDFVEGAASYQNNVSEVLLKEKEDGGQTYTIKGTHKPVFHSSLDDDAFTITLYHTVNVQEGLFENGKLFSDISQRVNDDESVTLRFTLKEGVKLWGYNVEYDLEGNTVLDFLTPPKLSDNPAKPLEGVVIALDAGHGGDDPGSLGPGGSNGATEKDINLAITYETQKQLEALGATVSLTRSDDSRLSFEERCMPPENMKVDFYISFHQNSVAEITDASDIHGTEIYYHYDTSAAFAQILHDTMTTALGRQARGAIQSTYRVTRMTFCPSVLVENGFMPNPAEYETLCDSFTIFRTANAVTLAIIDTIQAAN</sequence>
<evidence type="ECO:0000313" key="4">
    <source>
        <dbReference type="Proteomes" id="UP000660861"/>
    </source>
</evidence>
<protein>
    <submittedName>
        <fullName evidence="3">N-acetylmuramoyl-L-alanine amidase</fullName>
    </submittedName>
</protein>
<keyword evidence="1" id="KW-0732">Signal</keyword>
<dbReference type="EMBL" id="JACRTC010000005">
    <property type="protein sequence ID" value="MBC8570857.1"/>
    <property type="molecule type" value="Genomic_DNA"/>
</dbReference>
<evidence type="ECO:0000256" key="1">
    <source>
        <dbReference type="ARBA" id="ARBA00022729"/>
    </source>
</evidence>
<proteinExistence type="predicted"/>
<feature type="domain" description="MurNAc-LAA" evidence="2">
    <location>
        <begin position="852"/>
        <end position="960"/>
    </location>
</feature>
<dbReference type="GO" id="GO:0008745">
    <property type="term" value="F:N-acetylmuramoyl-L-alanine amidase activity"/>
    <property type="evidence" value="ECO:0007669"/>
    <property type="project" value="InterPro"/>
</dbReference>